<evidence type="ECO:0000313" key="2">
    <source>
        <dbReference type="Proteomes" id="UP000789920"/>
    </source>
</evidence>
<keyword evidence="2" id="KW-1185">Reference proteome</keyword>
<reference evidence="1" key="1">
    <citation type="submission" date="2021-06" db="EMBL/GenBank/DDBJ databases">
        <authorList>
            <person name="Kallberg Y."/>
            <person name="Tangrot J."/>
            <person name="Rosling A."/>
        </authorList>
    </citation>
    <scope>NUCLEOTIDE SEQUENCE</scope>
    <source>
        <strain evidence="1">MA461A</strain>
    </source>
</reference>
<evidence type="ECO:0000313" key="1">
    <source>
        <dbReference type="EMBL" id="CAG8730146.1"/>
    </source>
</evidence>
<dbReference type="EMBL" id="CAJVQC010025491">
    <property type="protein sequence ID" value="CAG8730146.1"/>
    <property type="molecule type" value="Genomic_DNA"/>
</dbReference>
<organism evidence="1 2">
    <name type="scientific">Racocetra persica</name>
    <dbReference type="NCBI Taxonomy" id="160502"/>
    <lineage>
        <taxon>Eukaryota</taxon>
        <taxon>Fungi</taxon>
        <taxon>Fungi incertae sedis</taxon>
        <taxon>Mucoromycota</taxon>
        <taxon>Glomeromycotina</taxon>
        <taxon>Glomeromycetes</taxon>
        <taxon>Diversisporales</taxon>
        <taxon>Gigasporaceae</taxon>
        <taxon>Racocetra</taxon>
    </lineage>
</organism>
<comment type="caution">
    <text evidence="1">The sequence shown here is derived from an EMBL/GenBank/DDBJ whole genome shotgun (WGS) entry which is preliminary data.</text>
</comment>
<name>A0ACA9PY71_9GLOM</name>
<dbReference type="Proteomes" id="UP000789920">
    <property type="component" value="Unassembled WGS sequence"/>
</dbReference>
<sequence length="111" mass="12755">MAAKETAINNKKMVAAKETAINFCTKRISLANIRPEILTEIYKFSFPFQKLIAEEVHAVAKRLEEEKCLPNLESRFQRIFEKSSMEVYQTHDIVEVPVVQRSPAEKVAEKS</sequence>
<gene>
    <name evidence="1" type="ORF">RPERSI_LOCUS12074</name>
</gene>
<accession>A0ACA9PY71</accession>
<proteinExistence type="predicted"/>
<protein>
    <submittedName>
        <fullName evidence="1">31116_t:CDS:1</fullName>
    </submittedName>
</protein>